<evidence type="ECO:0000256" key="6">
    <source>
        <dbReference type="ARBA" id="ARBA00023136"/>
    </source>
</evidence>
<dbReference type="Proteomes" id="UP000504636">
    <property type="component" value="Unplaced"/>
</dbReference>
<feature type="transmembrane region" description="Helical" evidence="7">
    <location>
        <begin position="347"/>
        <end position="365"/>
    </location>
</feature>
<keyword evidence="5 7" id="KW-1133">Transmembrane helix</keyword>
<feature type="transmembrane region" description="Helical" evidence="7">
    <location>
        <begin position="131"/>
        <end position="150"/>
    </location>
</feature>
<evidence type="ECO:0000256" key="5">
    <source>
        <dbReference type="ARBA" id="ARBA00022989"/>
    </source>
</evidence>
<feature type="transmembrane region" description="Helical" evidence="7">
    <location>
        <begin position="410"/>
        <end position="433"/>
    </location>
</feature>
<feature type="transmembrane region" description="Helical" evidence="7">
    <location>
        <begin position="170"/>
        <end position="189"/>
    </location>
</feature>
<comment type="subcellular location">
    <subcellularLocation>
        <location evidence="1">Membrane</location>
        <topology evidence="1">Multi-pass membrane protein</topology>
    </subcellularLocation>
</comment>
<dbReference type="PANTHER" id="PTHR23501">
    <property type="entry name" value="MAJOR FACILITATOR SUPERFAMILY"/>
    <property type="match status" value="1"/>
</dbReference>
<evidence type="ECO:0000313" key="10">
    <source>
        <dbReference type="Proteomes" id="UP000504636"/>
    </source>
</evidence>
<keyword evidence="6 7" id="KW-0472">Membrane</keyword>
<evidence type="ECO:0000313" key="9">
    <source>
        <dbReference type="EMBL" id="KAF2806152.1"/>
    </source>
</evidence>
<feature type="transmembrane region" description="Helical" evidence="7">
    <location>
        <begin position="322"/>
        <end position="340"/>
    </location>
</feature>
<evidence type="ECO:0000259" key="8">
    <source>
        <dbReference type="PROSITE" id="PS50850"/>
    </source>
</evidence>
<dbReference type="AlphaFoldDB" id="A0A6A6YBG3"/>
<sequence length="528" mass="56240">MGTFRWILTCSALYSATLLYGLDTTIVADVQVPIVEKFGQIEKMTWIGAAFPLGSVAIILPLGVMYESFDSKWLYIMSFALFETGSALCGASPNMNALIIGRVIAGIGGSGLYLGNLNIFASLTAIQERPMYVAGAGLCWGVGAILGPVIGGAFAKSSATWRWVRTTTDISFYINLVVAAFSGPTYLFSLPSIPARPGVSTLKKISEVDILGTTLFAGIFAMFIIPLTLAEGSWAWGAASTIICLALCGVLTATFIVQQAFSILTTPERRIFPVGLLYSRTMILLFISTSATSTNLFIPVYYIPIYFQFTRGDEPIQAAVRLLPFVLVGVFTTMLSGGIMPKSGFYMPWYVLSGVMGTTGGALMYTVKSSTSVATAYGYSILIAIGAGGCLQLGYSIAQAINPVSKHPSAIRFINMAQLGGTTIALTIAGRLFQTYAFKNVKNAVAGLGFTDAQVSAAVSGAQGTLFDSLTPQVRAAVLEGIVKAISKAYVLVIAGGSTTLICSFFMKREKLFQNKVSPVEEILEQKE</sequence>
<gene>
    <name evidence="9 11" type="ORF">BDZ99DRAFT_394619</name>
</gene>
<keyword evidence="4 7" id="KW-0812">Transmembrane</keyword>
<feature type="transmembrane region" description="Helical" evidence="7">
    <location>
        <begin position="277"/>
        <end position="302"/>
    </location>
</feature>
<feature type="transmembrane region" description="Helical" evidence="7">
    <location>
        <begin position="377"/>
        <end position="398"/>
    </location>
</feature>
<reference evidence="9 11" key="1">
    <citation type="journal article" date="2020" name="Stud. Mycol.">
        <title>101 Dothideomycetes genomes: a test case for predicting lifestyles and emergence of pathogens.</title>
        <authorList>
            <person name="Haridas S."/>
            <person name="Albert R."/>
            <person name="Binder M."/>
            <person name="Bloem J."/>
            <person name="Labutti K."/>
            <person name="Salamov A."/>
            <person name="Andreopoulos B."/>
            <person name="Baker S."/>
            <person name="Barry K."/>
            <person name="Bills G."/>
            <person name="Bluhm B."/>
            <person name="Cannon C."/>
            <person name="Castanera R."/>
            <person name="Culley D."/>
            <person name="Daum C."/>
            <person name="Ezra D."/>
            <person name="Gonzalez J."/>
            <person name="Henrissat B."/>
            <person name="Kuo A."/>
            <person name="Liang C."/>
            <person name="Lipzen A."/>
            <person name="Lutzoni F."/>
            <person name="Magnuson J."/>
            <person name="Mondo S."/>
            <person name="Nolan M."/>
            <person name="Ohm R."/>
            <person name="Pangilinan J."/>
            <person name="Park H.-J."/>
            <person name="Ramirez L."/>
            <person name="Alfaro M."/>
            <person name="Sun H."/>
            <person name="Tritt A."/>
            <person name="Yoshinaga Y."/>
            <person name="Zwiers L.-H."/>
            <person name="Turgeon B."/>
            <person name="Goodwin S."/>
            <person name="Spatafora J."/>
            <person name="Crous P."/>
            <person name="Grigoriev I."/>
        </authorList>
    </citation>
    <scope>NUCLEOTIDE SEQUENCE</scope>
    <source>
        <strain evidence="9 11">CBS 304.34</strain>
    </source>
</reference>
<feature type="transmembrane region" description="Helical" evidence="7">
    <location>
        <begin position="44"/>
        <end position="66"/>
    </location>
</feature>
<dbReference type="GeneID" id="54456800"/>
<evidence type="ECO:0000256" key="3">
    <source>
        <dbReference type="ARBA" id="ARBA00022448"/>
    </source>
</evidence>
<comment type="similarity">
    <text evidence="2">Belongs to the major facilitator superfamily. TCR/Tet family.</text>
</comment>
<reference evidence="11" key="2">
    <citation type="submission" date="2020-04" db="EMBL/GenBank/DDBJ databases">
        <authorList>
            <consortium name="NCBI Genome Project"/>
        </authorList>
    </citation>
    <scope>NUCLEOTIDE SEQUENCE</scope>
    <source>
        <strain evidence="11">CBS 304.34</strain>
    </source>
</reference>
<protein>
    <recommendedName>
        <fullName evidence="8">Major facilitator superfamily (MFS) profile domain-containing protein</fullName>
    </recommendedName>
</protein>
<feature type="transmembrane region" description="Helical" evidence="7">
    <location>
        <begin position="210"/>
        <end position="229"/>
    </location>
</feature>
<accession>A0A6A6YBG3</accession>
<feature type="transmembrane region" description="Helical" evidence="7">
    <location>
        <begin position="73"/>
        <end position="93"/>
    </location>
</feature>
<dbReference type="RefSeq" id="XP_033573116.1">
    <property type="nucleotide sequence ID" value="XM_033715907.1"/>
</dbReference>
<reference evidence="11" key="3">
    <citation type="submission" date="2025-04" db="UniProtKB">
        <authorList>
            <consortium name="RefSeq"/>
        </authorList>
    </citation>
    <scope>IDENTIFICATION</scope>
    <source>
        <strain evidence="11">CBS 304.34</strain>
    </source>
</reference>
<keyword evidence="10" id="KW-1185">Reference proteome</keyword>
<evidence type="ECO:0000256" key="4">
    <source>
        <dbReference type="ARBA" id="ARBA00022692"/>
    </source>
</evidence>
<dbReference type="GO" id="GO:0022857">
    <property type="term" value="F:transmembrane transporter activity"/>
    <property type="evidence" value="ECO:0007669"/>
    <property type="project" value="InterPro"/>
</dbReference>
<dbReference type="SUPFAM" id="SSF103473">
    <property type="entry name" value="MFS general substrate transporter"/>
    <property type="match status" value="1"/>
</dbReference>
<dbReference type="EMBL" id="MU003707">
    <property type="protein sequence ID" value="KAF2806152.1"/>
    <property type="molecule type" value="Genomic_DNA"/>
</dbReference>
<keyword evidence="3" id="KW-0813">Transport</keyword>
<name>A0A6A6YBG3_9PEZI</name>
<dbReference type="OrthoDB" id="10021397at2759"/>
<evidence type="ECO:0000313" key="11">
    <source>
        <dbReference type="RefSeq" id="XP_033573116.1"/>
    </source>
</evidence>
<evidence type="ECO:0000256" key="2">
    <source>
        <dbReference type="ARBA" id="ARBA00007520"/>
    </source>
</evidence>
<feature type="domain" description="Major facilitator superfamily (MFS) profile" evidence="8">
    <location>
        <begin position="9"/>
        <end position="512"/>
    </location>
</feature>
<evidence type="ECO:0000256" key="7">
    <source>
        <dbReference type="SAM" id="Phobius"/>
    </source>
</evidence>
<dbReference type="Gene3D" id="1.20.1250.20">
    <property type="entry name" value="MFS general substrate transporter like domains"/>
    <property type="match status" value="1"/>
</dbReference>
<organism evidence="9">
    <name type="scientific">Mytilinidion resinicola</name>
    <dbReference type="NCBI Taxonomy" id="574789"/>
    <lineage>
        <taxon>Eukaryota</taxon>
        <taxon>Fungi</taxon>
        <taxon>Dikarya</taxon>
        <taxon>Ascomycota</taxon>
        <taxon>Pezizomycotina</taxon>
        <taxon>Dothideomycetes</taxon>
        <taxon>Pleosporomycetidae</taxon>
        <taxon>Mytilinidiales</taxon>
        <taxon>Mytilinidiaceae</taxon>
        <taxon>Mytilinidion</taxon>
    </lineage>
</organism>
<evidence type="ECO:0000256" key="1">
    <source>
        <dbReference type="ARBA" id="ARBA00004141"/>
    </source>
</evidence>
<dbReference type="InterPro" id="IPR011701">
    <property type="entry name" value="MFS"/>
</dbReference>
<feature type="transmembrane region" description="Helical" evidence="7">
    <location>
        <begin position="235"/>
        <end position="257"/>
    </location>
</feature>
<dbReference type="PROSITE" id="PS50850">
    <property type="entry name" value="MFS"/>
    <property type="match status" value="1"/>
</dbReference>
<dbReference type="Pfam" id="PF07690">
    <property type="entry name" value="MFS_1"/>
    <property type="match status" value="1"/>
</dbReference>
<dbReference type="PANTHER" id="PTHR23501:SF12">
    <property type="entry name" value="MAJOR FACILITATOR SUPERFAMILY (MFS) PROFILE DOMAIN-CONTAINING PROTEIN-RELATED"/>
    <property type="match status" value="1"/>
</dbReference>
<dbReference type="InterPro" id="IPR020846">
    <property type="entry name" value="MFS_dom"/>
</dbReference>
<proteinExistence type="inferred from homology"/>
<dbReference type="GO" id="GO:0005886">
    <property type="term" value="C:plasma membrane"/>
    <property type="evidence" value="ECO:0007669"/>
    <property type="project" value="TreeGrafter"/>
</dbReference>
<feature type="transmembrane region" description="Helical" evidence="7">
    <location>
        <begin position="99"/>
        <end position="119"/>
    </location>
</feature>
<dbReference type="InterPro" id="IPR036259">
    <property type="entry name" value="MFS_trans_sf"/>
</dbReference>